<keyword evidence="17" id="KW-1185">Reference proteome</keyword>
<evidence type="ECO:0000256" key="9">
    <source>
        <dbReference type="ARBA" id="ARBA00022837"/>
    </source>
</evidence>
<organism evidence="16 17">
    <name type="scientific">Tropilaelaps mercedesae</name>
    <dbReference type="NCBI Taxonomy" id="418985"/>
    <lineage>
        <taxon>Eukaryota</taxon>
        <taxon>Metazoa</taxon>
        <taxon>Ecdysozoa</taxon>
        <taxon>Arthropoda</taxon>
        <taxon>Chelicerata</taxon>
        <taxon>Arachnida</taxon>
        <taxon>Acari</taxon>
        <taxon>Parasitiformes</taxon>
        <taxon>Mesostigmata</taxon>
        <taxon>Gamasina</taxon>
        <taxon>Dermanyssoidea</taxon>
        <taxon>Laelapidae</taxon>
        <taxon>Tropilaelaps</taxon>
    </lineage>
</organism>
<dbReference type="Pfam" id="PF05826">
    <property type="entry name" value="Phospholip_A2_2"/>
    <property type="match status" value="1"/>
</dbReference>
<gene>
    <name evidence="16" type="ORF">BIW11_12001</name>
</gene>
<dbReference type="GO" id="GO:0005576">
    <property type="term" value="C:extracellular region"/>
    <property type="evidence" value="ECO:0007669"/>
    <property type="project" value="UniProtKB-SubCell"/>
</dbReference>
<sequence length="171" mass="19451">MRRNVMMKTVTVVVLISGYLCWTARLAENGKTHRPGNGRVIFPGTKWCGIGNNARSYDDLGGADDTDSCCREHDRAPGGIKVGQTLHNITNNLSYTIKPCEADEKFRRCLRDVNSRVSKLVGLVFFNVLRSKCYSLEPQKTCEKRSFNGCARYRTLQNFPPVWQLIDNKRF</sequence>
<name>A0A1V9X8L2_9ACAR</name>
<evidence type="ECO:0000256" key="8">
    <source>
        <dbReference type="ARBA" id="ARBA00022801"/>
    </source>
</evidence>
<evidence type="ECO:0000256" key="5">
    <source>
        <dbReference type="ARBA" id="ARBA00021721"/>
    </source>
</evidence>
<comment type="caution">
    <text evidence="16">The sequence shown here is derived from an EMBL/GenBank/DDBJ whole genome shotgun (WGS) entry which is preliminary data.</text>
</comment>
<evidence type="ECO:0000313" key="17">
    <source>
        <dbReference type="Proteomes" id="UP000192247"/>
    </source>
</evidence>
<dbReference type="InterPro" id="IPR036444">
    <property type="entry name" value="PLipase_A2_dom_sf"/>
</dbReference>
<dbReference type="InterPro" id="IPR016090">
    <property type="entry name" value="PLA2-like_dom"/>
</dbReference>
<dbReference type="Gene3D" id="1.20.90.10">
    <property type="entry name" value="Phospholipase A2 domain"/>
    <property type="match status" value="1"/>
</dbReference>
<dbReference type="SUPFAM" id="SSF48619">
    <property type="entry name" value="Phospholipase A2, PLA2"/>
    <property type="match status" value="1"/>
</dbReference>
<dbReference type="GO" id="GO:0004623">
    <property type="term" value="F:phospholipase A2 activity"/>
    <property type="evidence" value="ECO:0007669"/>
    <property type="project" value="UniProtKB-EC"/>
</dbReference>
<evidence type="ECO:0000256" key="2">
    <source>
        <dbReference type="ARBA" id="ARBA00001913"/>
    </source>
</evidence>
<evidence type="ECO:0000256" key="3">
    <source>
        <dbReference type="ARBA" id="ARBA00004613"/>
    </source>
</evidence>
<dbReference type="GO" id="GO:0006644">
    <property type="term" value="P:phospholipid metabolic process"/>
    <property type="evidence" value="ECO:0007669"/>
    <property type="project" value="InterPro"/>
</dbReference>
<comment type="subcellular location">
    <subcellularLocation>
        <location evidence="3">Secreted</location>
    </subcellularLocation>
</comment>
<keyword evidence="11" id="KW-0443">Lipid metabolism</keyword>
<dbReference type="STRING" id="418985.A0A1V9X8L2"/>
<dbReference type="AlphaFoldDB" id="A0A1V9X8L2"/>
<dbReference type="GO" id="GO:0046872">
    <property type="term" value="F:metal ion binding"/>
    <property type="evidence" value="ECO:0007669"/>
    <property type="project" value="UniProtKB-KW"/>
</dbReference>
<evidence type="ECO:0000256" key="13">
    <source>
        <dbReference type="ARBA" id="ARBA00029903"/>
    </source>
</evidence>
<dbReference type="EC" id="3.1.1.4" evidence="4"/>
<comment type="catalytic activity">
    <reaction evidence="1">
        <text>a 1,2-diacyl-sn-glycero-3-phosphocholine + H2O = a 1-acyl-sn-glycero-3-phosphocholine + a fatty acid + H(+)</text>
        <dbReference type="Rhea" id="RHEA:15801"/>
        <dbReference type="ChEBI" id="CHEBI:15377"/>
        <dbReference type="ChEBI" id="CHEBI:15378"/>
        <dbReference type="ChEBI" id="CHEBI:28868"/>
        <dbReference type="ChEBI" id="CHEBI:57643"/>
        <dbReference type="ChEBI" id="CHEBI:58168"/>
        <dbReference type="EC" id="3.1.1.4"/>
    </reaction>
</comment>
<evidence type="ECO:0000256" key="10">
    <source>
        <dbReference type="ARBA" id="ARBA00022963"/>
    </source>
</evidence>
<keyword evidence="14" id="KW-0732">Signal</keyword>
<dbReference type="FunFam" id="1.20.90.10:FF:000002">
    <property type="entry name" value="Phospholipase A2 group III"/>
    <property type="match status" value="1"/>
</dbReference>
<dbReference type="OrthoDB" id="6075074at2759"/>
<dbReference type="GO" id="GO:0016042">
    <property type="term" value="P:lipid catabolic process"/>
    <property type="evidence" value="ECO:0007669"/>
    <property type="project" value="UniProtKB-KW"/>
</dbReference>
<comment type="cofactor">
    <cofactor evidence="2">
        <name>Ca(2+)</name>
        <dbReference type="ChEBI" id="CHEBI:29108"/>
    </cofactor>
</comment>
<evidence type="ECO:0000256" key="6">
    <source>
        <dbReference type="ARBA" id="ARBA00022525"/>
    </source>
</evidence>
<dbReference type="PANTHER" id="PTHR12253">
    <property type="entry name" value="RH14732P"/>
    <property type="match status" value="1"/>
</dbReference>
<evidence type="ECO:0000256" key="11">
    <source>
        <dbReference type="ARBA" id="ARBA00023098"/>
    </source>
</evidence>
<evidence type="ECO:0000259" key="15">
    <source>
        <dbReference type="Pfam" id="PF05826"/>
    </source>
</evidence>
<reference evidence="16 17" key="1">
    <citation type="journal article" date="2017" name="Gigascience">
        <title>Draft genome of the honey bee ectoparasitic mite, Tropilaelaps mercedesae, is shaped by the parasitic life history.</title>
        <authorList>
            <person name="Dong X."/>
            <person name="Armstrong S.D."/>
            <person name="Xia D."/>
            <person name="Makepeace B.L."/>
            <person name="Darby A.C."/>
            <person name="Kadowaki T."/>
        </authorList>
    </citation>
    <scope>NUCLEOTIDE SEQUENCE [LARGE SCALE GENOMIC DNA]</scope>
    <source>
        <strain evidence="16">Wuxi-XJTLU</strain>
    </source>
</reference>
<proteinExistence type="predicted"/>
<keyword evidence="12" id="KW-1015">Disulfide bond</keyword>
<evidence type="ECO:0000256" key="4">
    <source>
        <dbReference type="ARBA" id="ARBA00013278"/>
    </source>
</evidence>
<keyword evidence="7" id="KW-0479">Metal-binding</keyword>
<dbReference type="Proteomes" id="UP000192247">
    <property type="component" value="Unassembled WGS sequence"/>
</dbReference>
<keyword evidence="6" id="KW-0964">Secreted</keyword>
<dbReference type="InParanoid" id="A0A1V9X8L2"/>
<evidence type="ECO:0000256" key="1">
    <source>
        <dbReference type="ARBA" id="ARBA00001604"/>
    </source>
</evidence>
<dbReference type="FunCoup" id="A0A1V9X8L2">
    <property type="interactions" value="38"/>
</dbReference>
<keyword evidence="10" id="KW-0442">Lipid degradation</keyword>
<evidence type="ECO:0000313" key="16">
    <source>
        <dbReference type="EMBL" id="OQR69870.1"/>
    </source>
</evidence>
<dbReference type="EMBL" id="MNPL01019561">
    <property type="protein sequence ID" value="OQR69870.1"/>
    <property type="molecule type" value="Genomic_DNA"/>
</dbReference>
<feature type="signal peptide" evidence="14">
    <location>
        <begin position="1"/>
        <end position="26"/>
    </location>
</feature>
<evidence type="ECO:0000256" key="14">
    <source>
        <dbReference type="SAM" id="SignalP"/>
    </source>
</evidence>
<dbReference type="GO" id="GO:0050482">
    <property type="term" value="P:arachidonate secretion"/>
    <property type="evidence" value="ECO:0007669"/>
    <property type="project" value="InterPro"/>
</dbReference>
<feature type="domain" description="Phospholipase A2-like central" evidence="15">
    <location>
        <begin position="41"/>
        <end position="136"/>
    </location>
</feature>
<keyword evidence="9" id="KW-0106">Calcium</keyword>
<keyword evidence="8" id="KW-0378">Hydrolase</keyword>
<protein>
    <recommendedName>
        <fullName evidence="5">Phospholipase A2</fullName>
        <ecNumber evidence="4">3.1.1.4</ecNumber>
    </recommendedName>
    <alternativeName>
        <fullName evidence="13">Phosphatidylcholine 2-acylhydrolase</fullName>
    </alternativeName>
</protein>
<accession>A0A1V9X8L2</accession>
<evidence type="ECO:0000256" key="12">
    <source>
        <dbReference type="ARBA" id="ARBA00023157"/>
    </source>
</evidence>
<evidence type="ECO:0000256" key="7">
    <source>
        <dbReference type="ARBA" id="ARBA00022723"/>
    </source>
</evidence>
<feature type="chain" id="PRO_5012912802" description="Phospholipase A2" evidence="14">
    <location>
        <begin position="27"/>
        <end position="171"/>
    </location>
</feature>